<feature type="domain" description="Glutamine amidotransferase type-2" evidence="8">
    <location>
        <begin position="56"/>
        <end position="282"/>
    </location>
</feature>
<evidence type="ECO:0000256" key="3">
    <source>
        <dbReference type="ARBA" id="ARBA00016090"/>
    </source>
</evidence>
<dbReference type="InterPro" id="IPR035490">
    <property type="entry name" value="GlmS/FrlB_SIS"/>
</dbReference>
<evidence type="ECO:0000313" key="10">
    <source>
        <dbReference type="EMBL" id="CAG9330146.1"/>
    </source>
</evidence>
<dbReference type="Gene3D" id="3.40.50.10490">
    <property type="entry name" value="Glucose-6-phosphate isomerase like protein, domain 1"/>
    <property type="match status" value="2"/>
</dbReference>
<dbReference type="EMBL" id="CAJZBQ010000051">
    <property type="protein sequence ID" value="CAG9330146.1"/>
    <property type="molecule type" value="Genomic_DNA"/>
</dbReference>
<evidence type="ECO:0000313" key="11">
    <source>
        <dbReference type="Proteomes" id="UP001162131"/>
    </source>
</evidence>
<dbReference type="PROSITE" id="PS51278">
    <property type="entry name" value="GATASE_TYPE_2"/>
    <property type="match status" value="1"/>
</dbReference>
<keyword evidence="7" id="KW-0315">Glutamine amidotransferase</keyword>
<dbReference type="InterPro" id="IPR005855">
    <property type="entry name" value="GFAT"/>
</dbReference>
<dbReference type="PANTHER" id="PTHR10937:SF0">
    <property type="entry name" value="GLUTAMINE--FRUCTOSE-6-PHOSPHATE TRANSAMINASE (ISOMERIZING)"/>
    <property type="match status" value="1"/>
</dbReference>
<dbReference type="SUPFAM" id="SSF56235">
    <property type="entry name" value="N-terminal nucleophile aminohydrolases (Ntn hydrolases)"/>
    <property type="match status" value="1"/>
</dbReference>
<evidence type="ECO:0000256" key="6">
    <source>
        <dbReference type="ARBA" id="ARBA00022737"/>
    </source>
</evidence>
<dbReference type="FunFam" id="3.60.20.10:FF:000006">
    <property type="entry name" value="Glutamine--fructose-6-phosphate aminotransferase [isomerizing]"/>
    <property type="match status" value="1"/>
</dbReference>
<dbReference type="InterPro" id="IPR035466">
    <property type="entry name" value="GlmS/AgaS_SIS"/>
</dbReference>
<evidence type="ECO:0000259" key="9">
    <source>
        <dbReference type="PROSITE" id="PS51464"/>
    </source>
</evidence>
<dbReference type="InterPro" id="IPR017932">
    <property type="entry name" value="GATase_2_dom"/>
</dbReference>
<dbReference type="CDD" id="cd00714">
    <property type="entry name" value="GFAT"/>
    <property type="match status" value="1"/>
</dbReference>
<evidence type="ECO:0000256" key="1">
    <source>
        <dbReference type="ARBA" id="ARBA00001031"/>
    </source>
</evidence>
<evidence type="ECO:0000259" key="8">
    <source>
        <dbReference type="PROSITE" id="PS51278"/>
    </source>
</evidence>
<evidence type="ECO:0000256" key="5">
    <source>
        <dbReference type="ARBA" id="ARBA00022679"/>
    </source>
</evidence>
<feature type="domain" description="SIS" evidence="9">
    <location>
        <begin position="343"/>
        <end position="482"/>
    </location>
</feature>
<dbReference type="InterPro" id="IPR047084">
    <property type="entry name" value="GFAT_N"/>
</dbReference>
<organism evidence="10 11">
    <name type="scientific">Blepharisma stoltei</name>
    <dbReference type="NCBI Taxonomy" id="1481888"/>
    <lineage>
        <taxon>Eukaryota</taxon>
        <taxon>Sar</taxon>
        <taxon>Alveolata</taxon>
        <taxon>Ciliophora</taxon>
        <taxon>Postciliodesmatophora</taxon>
        <taxon>Heterotrichea</taxon>
        <taxon>Heterotrichida</taxon>
        <taxon>Blepharismidae</taxon>
        <taxon>Blepharisma</taxon>
    </lineage>
</organism>
<keyword evidence="6" id="KW-0677">Repeat</keyword>
<dbReference type="GO" id="GO:0004360">
    <property type="term" value="F:glutamine-fructose-6-phosphate transaminase (isomerizing) activity"/>
    <property type="evidence" value="ECO:0007669"/>
    <property type="project" value="UniProtKB-EC"/>
</dbReference>
<dbReference type="GO" id="GO:0097367">
    <property type="term" value="F:carbohydrate derivative binding"/>
    <property type="evidence" value="ECO:0007669"/>
    <property type="project" value="InterPro"/>
</dbReference>
<dbReference type="Gene3D" id="3.60.20.10">
    <property type="entry name" value="Glutamine Phosphoribosylpyrophosphate, subunit 1, domain 1"/>
    <property type="match status" value="1"/>
</dbReference>
<protein>
    <recommendedName>
        <fullName evidence="3">Glutamine--fructose-6-phosphate aminotransferase [isomerizing]</fullName>
        <ecNumber evidence="2">2.6.1.16</ecNumber>
    </recommendedName>
</protein>
<comment type="caution">
    <text evidence="10">The sequence shown here is derived from an EMBL/GenBank/DDBJ whole genome shotgun (WGS) entry which is preliminary data.</text>
</comment>
<dbReference type="NCBIfam" id="TIGR01135">
    <property type="entry name" value="glmS"/>
    <property type="match status" value="1"/>
</dbReference>
<dbReference type="AlphaFoldDB" id="A0AAU9JX91"/>
<proteinExistence type="predicted"/>
<accession>A0AAU9JX91</accession>
<dbReference type="GO" id="GO:0006002">
    <property type="term" value="P:fructose 6-phosphate metabolic process"/>
    <property type="evidence" value="ECO:0007669"/>
    <property type="project" value="TreeGrafter"/>
</dbReference>
<sequence>MYSRVTSFTRQFWRSLKVPPQPSQSPSSNFSLYHTLFAISGLYLAYDYHKQFLESCGIVGYIGKEPKAIEVILNGLNEVQNRGYDSAGVATYHENEGMRVTKYASGKDTISDSISKLSKEAAITHKGSRLGIGHTRWATHGGVTDQNAHPHSDHKNRVFVIHNGTISNTHEIEEILKHKGIPIKTETDTELIALLIGMYLDEGHSFRISTKLALERLVGTWGLAAICSESPNEIIVARKGSPILVGIGEHELFVGSEQLAFSKYTNKYIALDDDEIWTLDPVKMEVEKDRIQTVAEISNVSLGHYTHWTLKEIEEQPESAARALNYGARLTQDSARLKGLDEIEDEFLKVRNLLLVGCGTSLHAAQFGAQLIRYMGILNTVQAIDGSELTSYDIPSDHPGVIAISQSGETRDVVGPVEKLVNQGILTLSLVNVVGSQLARLTKHGVYLNSGREIAVASTKSFMNSCIVLAEISLWMSKHLKPNDTEKRKQLVQALLEFPMQVGSVIAQNKEAMKELAEEIKDEQHMFILGRGLGESIAKEGALKIKELSRLHAEGYPGGALKHGPFALIGDGTPIILIILDDENKDMMNLALAEVTGRGAKTIVITPDPSLITASKKPHKIVKIDKTGPLSALLAIIPMQLLGYYLSIKRDLDPDHPRGLAKVVTVS</sequence>
<dbReference type="CDD" id="cd05008">
    <property type="entry name" value="SIS_GlmS_GlmD_1"/>
    <property type="match status" value="1"/>
</dbReference>
<dbReference type="InterPro" id="IPR046348">
    <property type="entry name" value="SIS_dom_sf"/>
</dbReference>
<dbReference type="GO" id="GO:0006487">
    <property type="term" value="P:protein N-linked glycosylation"/>
    <property type="evidence" value="ECO:0007669"/>
    <property type="project" value="TreeGrafter"/>
</dbReference>
<feature type="domain" description="SIS" evidence="9">
    <location>
        <begin position="516"/>
        <end position="657"/>
    </location>
</feature>
<dbReference type="Pfam" id="PF13522">
    <property type="entry name" value="GATase_6"/>
    <property type="match status" value="1"/>
</dbReference>
<name>A0AAU9JX91_9CILI</name>
<dbReference type="PROSITE" id="PS51464">
    <property type="entry name" value="SIS"/>
    <property type="match status" value="2"/>
</dbReference>
<evidence type="ECO:0000256" key="2">
    <source>
        <dbReference type="ARBA" id="ARBA00012916"/>
    </source>
</evidence>
<gene>
    <name evidence="10" type="ORF">BSTOLATCC_MIC50748</name>
</gene>
<keyword evidence="11" id="KW-1185">Reference proteome</keyword>
<comment type="catalytic activity">
    <reaction evidence="1">
        <text>D-fructose 6-phosphate + L-glutamine = D-glucosamine 6-phosphate + L-glutamate</text>
        <dbReference type="Rhea" id="RHEA:13237"/>
        <dbReference type="ChEBI" id="CHEBI:29985"/>
        <dbReference type="ChEBI" id="CHEBI:58359"/>
        <dbReference type="ChEBI" id="CHEBI:58725"/>
        <dbReference type="ChEBI" id="CHEBI:61527"/>
        <dbReference type="EC" id="2.6.1.16"/>
    </reaction>
</comment>
<dbReference type="FunFam" id="3.40.50.10490:FF:000036">
    <property type="entry name" value="Glutamine-fructose-6-phosphate transaminase (Isomerizing), variant"/>
    <property type="match status" value="1"/>
</dbReference>
<dbReference type="CDD" id="cd05009">
    <property type="entry name" value="SIS_GlmS_GlmD_2"/>
    <property type="match status" value="1"/>
</dbReference>
<evidence type="ECO:0000256" key="7">
    <source>
        <dbReference type="ARBA" id="ARBA00022962"/>
    </source>
</evidence>
<dbReference type="NCBIfam" id="NF001484">
    <property type="entry name" value="PRK00331.1"/>
    <property type="match status" value="1"/>
</dbReference>
<dbReference type="EC" id="2.6.1.16" evidence="2"/>
<dbReference type="InterPro" id="IPR001347">
    <property type="entry name" value="SIS_dom"/>
</dbReference>
<dbReference type="Proteomes" id="UP001162131">
    <property type="component" value="Unassembled WGS sequence"/>
</dbReference>
<dbReference type="SUPFAM" id="SSF53697">
    <property type="entry name" value="SIS domain"/>
    <property type="match status" value="1"/>
</dbReference>
<reference evidence="10" key="1">
    <citation type="submission" date="2021-09" db="EMBL/GenBank/DDBJ databases">
        <authorList>
            <consortium name="AG Swart"/>
            <person name="Singh M."/>
            <person name="Singh A."/>
            <person name="Seah K."/>
            <person name="Emmerich C."/>
        </authorList>
    </citation>
    <scope>NUCLEOTIDE SEQUENCE</scope>
    <source>
        <strain evidence="10">ATCC30299</strain>
    </source>
</reference>
<evidence type="ECO:0000256" key="4">
    <source>
        <dbReference type="ARBA" id="ARBA00022576"/>
    </source>
</evidence>
<keyword evidence="4" id="KW-0032">Aminotransferase</keyword>
<dbReference type="GO" id="GO:0006047">
    <property type="term" value="P:UDP-N-acetylglucosamine metabolic process"/>
    <property type="evidence" value="ECO:0007669"/>
    <property type="project" value="TreeGrafter"/>
</dbReference>
<dbReference type="InterPro" id="IPR029055">
    <property type="entry name" value="Ntn_hydrolases_N"/>
</dbReference>
<dbReference type="Pfam" id="PF01380">
    <property type="entry name" value="SIS"/>
    <property type="match status" value="2"/>
</dbReference>
<keyword evidence="5" id="KW-0808">Transferase</keyword>
<dbReference type="PANTHER" id="PTHR10937">
    <property type="entry name" value="GLUCOSAMINE--FRUCTOSE-6-PHOSPHATE AMINOTRANSFERASE, ISOMERIZING"/>
    <property type="match status" value="1"/>
</dbReference>